<evidence type="ECO:0000259" key="1">
    <source>
        <dbReference type="Pfam" id="PF08241"/>
    </source>
</evidence>
<keyword evidence="2" id="KW-0489">Methyltransferase</keyword>
<name>A0A4P6LU71_9FIRM</name>
<dbReference type="GO" id="GO:0032259">
    <property type="term" value="P:methylation"/>
    <property type="evidence" value="ECO:0007669"/>
    <property type="project" value="UniProtKB-KW"/>
</dbReference>
<keyword evidence="2" id="KW-0830">Ubiquinone</keyword>
<evidence type="ECO:0000313" key="3">
    <source>
        <dbReference type="Proteomes" id="UP000289794"/>
    </source>
</evidence>
<evidence type="ECO:0000313" key="2">
    <source>
        <dbReference type="EMBL" id="QBE95536.1"/>
    </source>
</evidence>
<sequence>MTELMENDIWADQAASHPGGQMLTKRMIQRALQGGWLTKHSRLLDLGCGSGETVKLLRSMDFQAEGIDLRADKHEAYLVKGDASLLPWKEHFFQGVLAECTLSIMDTGKVLPEVLRILEPGGIFLVSDIFELGRRPTWPETYNFELLYLENATPCLRNYISEWIWKNEQACPPLCLEGRKITPDNLSYYYAILRKKERGQDICGTQGISDGTGHAGL</sequence>
<dbReference type="SUPFAM" id="SSF53335">
    <property type="entry name" value="S-adenosyl-L-methionine-dependent methyltransferases"/>
    <property type="match status" value="1"/>
</dbReference>
<proteinExistence type="predicted"/>
<gene>
    <name evidence="2" type="primary">ubiE_1</name>
    <name evidence="2" type="ORF">PMF13cell1_01059</name>
</gene>
<dbReference type="EMBL" id="CP035945">
    <property type="protein sequence ID" value="QBE95536.1"/>
    <property type="molecule type" value="Genomic_DNA"/>
</dbReference>
<organism evidence="2 3">
    <name type="scientific">Blautia producta</name>
    <dbReference type="NCBI Taxonomy" id="33035"/>
    <lineage>
        <taxon>Bacteria</taxon>
        <taxon>Bacillati</taxon>
        <taxon>Bacillota</taxon>
        <taxon>Clostridia</taxon>
        <taxon>Lachnospirales</taxon>
        <taxon>Lachnospiraceae</taxon>
        <taxon>Blautia</taxon>
    </lineage>
</organism>
<dbReference type="EC" id="2.1.1.163" evidence="2"/>
<dbReference type="Proteomes" id="UP000289794">
    <property type="component" value="Chromosome"/>
</dbReference>
<dbReference type="InterPro" id="IPR013216">
    <property type="entry name" value="Methyltransf_11"/>
</dbReference>
<dbReference type="AlphaFoldDB" id="A0A4P6LU71"/>
<protein>
    <submittedName>
        <fullName evidence="2">Ubiquinone/menaquinone biosynthesis C-methyltransferase UbiE</fullName>
        <ecNumber evidence="2">2.1.1.163</ecNumber>
    </submittedName>
</protein>
<dbReference type="GO" id="GO:0008757">
    <property type="term" value="F:S-adenosylmethionine-dependent methyltransferase activity"/>
    <property type="evidence" value="ECO:0007669"/>
    <property type="project" value="InterPro"/>
</dbReference>
<dbReference type="KEGG" id="bpro:PMF13cell1_01059"/>
<accession>A0A4P6LU71</accession>
<dbReference type="Gene3D" id="3.40.50.150">
    <property type="entry name" value="Vaccinia Virus protein VP39"/>
    <property type="match status" value="1"/>
</dbReference>
<feature type="domain" description="Methyltransferase type 11" evidence="1">
    <location>
        <begin position="44"/>
        <end position="126"/>
    </location>
</feature>
<keyword evidence="2" id="KW-0808">Transferase</keyword>
<dbReference type="RefSeq" id="WP_130180050.1">
    <property type="nucleotide sequence ID" value="NZ_CP035945.1"/>
</dbReference>
<dbReference type="InterPro" id="IPR029063">
    <property type="entry name" value="SAM-dependent_MTases_sf"/>
</dbReference>
<dbReference type="Pfam" id="PF08241">
    <property type="entry name" value="Methyltransf_11"/>
    <property type="match status" value="1"/>
</dbReference>
<reference evidence="2 3" key="1">
    <citation type="submission" date="2019-01" db="EMBL/GenBank/DDBJ databases">
        <title>PMF-metabolizing Aryl O-demethylase.</title>
        <authorList>
            <person name="Kim M."/>
        </authorList>
    </citation>
    <scope>NUCLEOTIDE SEQUENCE [LARGE SCALE GENOMIC DNA]</scope>
    <source>
        <strain evidence="2 3">PMF1</strain>
    </source>
</reference>
<dbReference type="GO" id="GO:0043770">
    <property type="term" value="F:demethylmenaquinone methyltransferase activity"/>
    <property type="evidence" value="ECO:0007669"/>
    <property type="project" value="UniProtKB-EC"/>
</dbReference>
<dbReference type="CDD" id="cd02440">
    <property type="entry name" value="AdoMet_MTases"/>
    <property type="match status" value="1"/>
</dbReference>